<sequence>MVEFCKFLKYYVIVIMCIVYDIMVCSIEPYYTESSNIVNAVFPVAEPFILLCHFHSAVSRTPRGSTHCNRDFLHYSPLDNRNGHIPYHAKKIMELFDIHDFLDSSSDFSDPKVVVEAVAGIYPNIEYVSELDALHTNQYDIQSNETYSEATQFISNVSDEEDVDIETVDDSSVVTEETKSFVEPAADSILPPSFGLVEEECIETEIIHLPSMPMTIHGSVSVSGVHNVPSLAEVPGSVGGSNTAGMPGSTEIPDVAAFEEEVEKLLSELGGIEAEDMASLIDQFERQDSNSTVNEETMPLLAPTTSTTESGSVTQTLKVEDATNNLKAKKPASDQPLTNHKKVDSTKTLELSRSFIDTPHAKAAYQLQHSTPEMVLNKLPDYISAQSNGRSAISTNQVKSVAAKSLLCDRLNLVKEIKKSPDSTQKFERKSQREIPHKKRHQKLKRQNERANGCDAQDLNLSSQKHDIERHSPLDKTHRHRSRYKKRAGQRSVSSASSDDTDDSDSPISRSWSDSMSRSNSRSHSKSRPTSQSRPSSQSGLNSVSKRRRSQTPPLSPAPNFINDGENLMDSSMKRRRSSSTSSSEWSSSSRSRSRSCDETWKRKRRKTSYNGDSGSDSRSSSPVRSANQAKSEAHDKAMAERRVVYVGGIPRKYTPSDLRKRFDGFGEIEDASVHFRHNSDNYGFVTYFCTEHAQKAIEDGNKVSGPNFNLCFGGRRLFCKTDYADLDGCTAVKEEWAIHEVGRQDPADDFDLLLKQTLNKIKR</sequence>
<dbReference type="GO" id="GO:0045944">
    <property type="term" value="P:positive regulation of transcription by RNA polymerase II"/>
    <property type="evidence" value="ECO:0007669"/>
    <property type="project" value="TreeGrafter"/>
</dbReference>
<dbReference type="Pfam" id="PF00076">
    <property type="entry name" value="RRM_1"/>
    <property type="match status" value="1"/>
</dbReference>
<dbReference type="SMART" id="SM00360">
    <property type="entry name" value="RRM"/>
    <property type="match status" value="1"/>
</dbReference>
<feature type="compositionally biased region" description="Polar residues" evidence="9">
    <location>
        <begin position="303"/>
        <end position="326"/>
    </location>
</feature>
<dbReference type="AlphaFoldDB" id="A0A7J7K443"/>
<keyword evidence="4" id="KW-0805">Transcription regulation</keyword>
<feature type="compositionally biased region" description="Low complexity" evidence="9">
    <location>
        <begin position="528"/>
        <end position="539"/>
    </location>
</feature>
<dbReference type="InterPro" id="IPR034605">
    <property type="entry name" value="PGC-1"/>
</dbReference>
<evidence type="ECO:0000256" key="2">
    <source>
        <dbReference type="ARBA" id="ARBA00022553"/>
    </source>
</evidence>
<dbReference type="Proteomes" id="UP000593567">
    <property type="component" value="Unassembled WGS sequence"/>
</dbReference>
<dbReference type="OrthoDB" id="10047851at2759"/>
<evidence type="ECO:0000256" key="4">
    <source>
        <dbReference type="ARBA" id="ARBA00023015"/>
    </source>
</evidence>
<feature type="compositionally biased region" description="Basic residues" evidence="9">
    <location>
        <begin position="477"/>
        <end position="489"/>
    </location>
</feature>
<accession>A0A7J7K443</accession>
<keyword evidence="6" id="KW-0804">Transcription</keyword>
<feature type="compositionally biased region" description="Basic and acidic residues" evidence="9">
    <location>
        <begin position="420"/>
        <end position="435"/>
    </location>
</feature>
<dbReference type="InterPro" id="IPR012677">
    <property type="entry name" value="Nucleotide-bd_a/b_plait_sf"/>
</dbReference>
<keyword evidence="10" id="KW-0472">Membrane</keyword>
<evidence type="ECO:0000256" key="8">
    <source>
        <dbReference type="PROSITE-ProRule" id="PRU00176"/>
    </source>
</evidence>
<dbReference type="PANTHER" id="PTHR15528">
    <property type="entry name" value="PEROXISOME PROLIFERATOR ACTIVATED RECEPTOR GAMMA COACTIVATOR 1 PGC-1 -RELATED"/>
    <property type="match status" value="1"/>
</dbReference>
<feature type="region of interest" description="Disordered" evidence="9">
    <location>
        <begin position="285"/>
        <end position="345"/>
    </location>
</feature>
<feature type="domain" description="RRM" evidence="11">
    <location>
        <begin position="643"/>
        <end position="718"/>
    </location>
</feature>
<keyword evidence="13" id="KW-1185">Reference proteome</keyword>
<name>A0A7J7K443_BUGNE</name>
<dbReference type="Gene3D" id="3.30.70.330">
    <property type="match status" value="1"/>
</dbReference>
<proteinExistence type="predicted"/>
<keyword evidence="10" id="KW-1133">Transmembrane helix</keyword>
<protein>
    <recommendedName>
        <fullName evidence="11">RRM domain-containing protein</fullName>
    </recommendedName>
</protein>
<dbReference type="GO" id="GO:0005634">
    <property type="term" value="C:nucleus"/>
    <property type="evidence" value="ECO:0007669"/>
    <property type="project" value="UniProtKB-SubCell"/>
</dbReference>
<feature type="compositionally biased region" description="Basic residues" evidence="9">
    <location>
        <begin position="436"/>
        <end position="445"/>
    </location>
</feature>
<gene>
    <name evidence="12" type="ORF">EB796_008759</name>
</gene>
<feature type="transmembrane region" description="Helical" evidence="10">
    <location>
        <begin position="7"/>
        <end position="31"/>
    </location>
</feature>
<evidence type="ECO:0000313" key="13">
    <source>
        <dbReference type="Proteomes" id="UP000593567"/>
    </source>
</evidence>
<dbReference type="InterPro" id="IPR035979">
    <property type="entry name" value="RBD_domain_sf"/>
</dbReference>
<dbReference type="GO" id="GO:0003723">
    <property type="term" value="F:RNA binding"/>
    <property type="evidence" value="ECO:0007669"/>
    <property type="project" value="UniProtKB-UniRule"/>
</dbReference>
<keyword evidence="7" id="KW-0539">Nucleus</keyword>
<organism evidence="12 13">
    <name type="scientific">Bugula neritina</name>
    <name type="common">Brown bryozoan</name>
    <name type="synonym">Sertularia neritina</name>
    <dbReference type="NCBI Taxonomy" id="10212"/>
    <lineage>
        <taxon>Eukaryota</taxon>
        <taxon>Metazoa</taxon>
        <taxon>Spiralia</taxon>
        <taxon>Lophotrochozoa</taxon>
        <taxon>Bryozoa</taxon>
        <taxon>Gymnolaemata</taxon>
        <taxon>Cheilostomatida</taxon>
        <taxon>Flustrina</taxon>
        <taxon>Buguloidea</taxon>
        <taxon>Bugulidae</taxon>
        <taxon>Bugula</taxon>
    </lineage>
</organism>
<evidence type="ECO:0000259" key="11">
    <source>
        <dbReference type="PROSITE" id="PS50102"/>
    </source>
</evidence>
<evidence type="ECO:0000256" key="6">
    <source>
        <dbReference type="ARBA" id="ARBA00023163"/>
    </source>
</evidence>
<dbReference type="SUPFAM" id="SSF54928">
    <property type="entry name" value="RNA-binding domain, RBD"/>
    <property type="match status" value="1"/>
</dbReference>
<keyword evidence="10" id="KW-0812">Transmembrane</keyword>
<dbReference type="PROSITE" id="PS50102">
    <property type="entry name" value="RRM"/>
    <property type="match status" value="1"/>
</dbReference>
<evidence type="ECO:0000256" key="9">
    <source>
        <dbReference type="SAM" id="MobiDB-lite"/>
    </source>
</evidence>
<comment type="caution">
    <text evidence="12">The sequence shown here is derived from an EMBL/GenBank/DDBJ whole genome shotgun (WGS) entry which is preliminary data.</text>
</comment>
<dbReference type="PANTHER" id="PTHR15528:SF11">
    <property type="entry name" value="FI18188P1"/>
    <property type="match status" value="1"/>
</dbReference>
<dbReference type="EMBL" id="VXIV02001465">
    <property type="protein sequence ID" value="KAF6032963.1"/>
    <property type="molecule type" value="Genomic_DNA"/>
</dbReference>
<feature type="compositionally biased region" description="Low complexity" evidence="9">
    <location>
        <begin position="506"/>
        <end position="520"/>
    </location>
</feature>
<feature type="region of interest" description="Disordered" evidence="9">
    <location>
        <begin position="420"/>
        <end position="638"/>
    </location>
</feature>
<evidence type="ECO:0000313" key="12">
    <source>
        <dbReference type="EMBL" id="KAF6032963.1"/>
    </source>
</evidence>
<keyword evidence="2" id="KW-0597">Phosphoprotein</keyword>
<evidence type="ECO:0000256" key="5">
    <source>
        <dbReference type="ARBA" id="ARBA00023159"/>
    </source>
</evidence>
<reference evidence="12" key="1">
    <citation type="submission" date="2020-06" db="EMBL/GenBank/DDBJ databases">
        <title>Draft genome of Bugula neritina, a colonial animal packing powerful symbionts and potential medicines.</title>
        <authorList>
            <person name="Rayko M."/>
        </authorList>
    </citation>
    <scope>NUCLEOTIDE SEQUENCE [LARGE SCALE GENOMIC DNA]</scope>
    <source>
        <strain evidence="12">Kwan_BN1</strain>
    </source>
</reference>
<evidence type="ECO:0000256" key="3">
    <source>
        <dbReference type="ARBA" id="ARBA00022884"/>
    </source>
</evidence>
<keyword evidence="5" id="KW-0010">Activator</keyword>
<evidence type="ECO:0000256" key="7">
    <source>
        <dbReference type="ARBA" id="ARBA00023242"/>
    </source>
</evidence>
<dbReference type="InterPro" id="IPR000504">
    <property type="entry name" value="RRM_dom"/>
</dbReference>
<evidence type="ECO:0000256" key="10">
    <source>
        <dbReference type="SAM" id="Phobius"/>
    </source>
</evidence>
<comment type="subcellular location">
    <subcellularLocation>
        <location evidence="1">Nucleus</location>
    </subcellularLocation>
</comment>
<feature type="compositionally biased region" description="Basic and acidic residues" evidence="9">
    <location>
        <begin position="464"/>
        <end position="476"/>
    </location>
</feature>
<dbReference type="GO" id="GO:0003712">
    <property type="term" value="F:transcription coregulator activity"/>
    <property type="evidence" value="ECO:0007669"/>
    <property type="project" value="InterPro"/>
</dbReference>
<feature type="compositionally biased region" description="Low complexity" evidence="9">
    <location>
        <begin position="579"/>
        <end position="591"/>
    </location>
</feature>
<keyword evidence="3 8" id="KW-0694">RNA-binding</keyword>
<evidence type="ECO:0000256" key="1">
    <source>
        <dbReference type="ARBA" id="ARBA00004123"/>
    </source>
</evidence>
<feature type="compositionally biased region" description="Low complexity" evidence="9">
    <location>
        <begin position="612"/>
        <end position="626"/>
    </location>
</feature>